<evidence type="ECO:0000256" key="4">
    <source>
        <dbReference type="ARBA" id="ARBA00023242"/>
    </source>
</evidence>
<dbReference type="PANTHER" id="PTHR12221:SF6">
    <property type="entry name" value="PESCADILLO HOMOLOG"/>
    <property type="match status" value="1"/>
</dbReference>
<dbReference type="OrthoDB" id="1731655at2759"/>
<dbReference type="SUPFAM" id="SSF52113">
    <property type="entry name" value="BRCT domain"/>
    <property type="match status" value="1"/>
</dbReference>
<accession>A0A2U1M9C1</accession>
<organism evidence="6 7">
    <name type="scientific">Artemisia annua</name>
    <name type="common">Sweet wormwood</name>
    <dbReference type="NCBI Taxonomy" id="35608"/>
    <lineage>
        <taxon>Eukaryota</taxon>
        <taxon>Viridiplantae</taxon>
        <taxon>Streptophyta</taxon>
        <taxon>Embryophyta</taxon>
        <taxon>Tracheophyta</taxon>
        <taxon>Spermatophyta</taxon>
        <taxon>Magnoliopsida</taxon>
        <taxon>eudicotyledons</taxon>
        <taxon>Gunneridae</taxon>
        <taxon>Pentapetalae</taxon>
        <taxon>asterids</taxon>
        <taxon>campanulids</taxon>
        <taxon>Asterales</taxon>
        <taxon>Asteraceae</taxon>
        <taxon>Asteroideae</taxon>
        <taxon>Anthemideae</taxon>
        <taxon>Artemisiinae</taxon>
        <taxon>Artemisia</taxon>
    </lineage>
</organism>
<dbReference type="EMBL" id="PKPP01006055">
    <property type="protein sequence ID" value="PWA57822.1"/>
    <property type="molecule type" value="Genomic_DNA"/>
</dbReference>
<proteinExistence type="predicted"/>
<evidence type="ECO:0000313" key="7">
    <source>
        <dbReference type="Proteomes" id="UP000245207"/>
    </source>
</evidence>
<dbReference type="InterPro" id="IPR010613">
    <property type="entry name" value="PES"/>
</dbReference>
<reference evidence="6 7" key="1">
    <citation type="journal article" date="2018" name="Mol. Plant">
        <title>The genome of Artemisia annua provides insight into the evolution of Asteraceae family and artemisinin biosynthesis.</title>
        <authorList>
            <person name="Shen Q."/>
            <person name="Zhang L."/>
            <person name="Liao Z."/>
            <person name="Wang S."/>
            <person name="Yan T."/>
            <person name="Shi P."/>
            <person name="Liu M."/>
            <person name="Fu X."/>
            <person name="Pan Q."/>
            <person name="Wang Y."/>
            <person name="Lv Z."/>
            <person name="Lu X."/>
            <person name="Zhang F."/>
            <person name="Jiang W."/>
            <person name="Ma Y."/>
            <person name="Chen M."/>
            <person name="Hao X."/>
            <person name="Li L."/>
            <person name="Tang Y."/>
            <person name="Lv G."/>
            <person name="Zhou Y."/>
            <person name="Sun X."/>
            <person name="Brodelius P.E."/>
            <person name="Rose J.K.C."/>
            <person name="Tang K."/>
        </authorList>
    </citation>
    <scope>NUCLEOTIDE SEQUENCE [LARGE SCALE GENOMIC DNA]</scope>
    <source>
        <strain evidence="7">cv. Huhao1</strain>
        <tissue evidence="6">Leaf</tissue>
    </source>
</reference>
<dbReference type="PROSITE" id="PS50172">
    <property type="entry name" value="BRCT"/>
    <property type="match status" value="1"/>
</dbReference>
<dbReference type="AlphaFoldDB" id="A0A2U1M9C1"/>
<keyword evidence="3" id="KW-0698">rRNA processing</keyword>
<dbReference type="GO" id="GO:0070545">
    <property type="term" value="C:PeBoW complex"/>
    <property type="evidence" value="ECO:0007669"/>
    <property type="project" value="TreeGrafter"/>
</dbReference>
<dbReference type="GO" id="GO:0003723">
    <property type="term" value="F:RNA binding"/>
    <property type="evidence" value="ECO:0007669"/>
    <property type="project" value="TreeGrafter"/>
</dbReference>
<evidence type="ECO:0000256" key="1">
    <source>
        <dbReference type="ARBA" id="ARBA00004123"/>
    </source>
</evidence>
<feature type="domain" description="BRCT" evidence="5">
    <location>
        <begin position="41"/>
        <end position="65"/>
    </location>
</feature>
<comment type="subcellular location">
    <subcellularLocation>
        <location evidence="1">Nucleus</location>
    </subcellularLocation>
</comment>
<gene>
    <name evidence="6" type="ORF">CTI12_AA405220</name>
</gene>
<keyword evidence="7" id="KW-1185">Reference proteome</keyword>
<dbReference type="PANTHER" id="PTHR12221">
    <property type="entry name" value="PESCADILLO - RELATED"/>
    <property type="match status" value="1"/>
</dbReference>
<dbReference type="STRING" id="35608.A0A2U1M9C1"/>
<dbReference type="Gene3D" id="3.40.50.10190">
    <property type="entry name" value="BRCT domain"/>
    <property type="match status" value="1"/>
</dbReference>
<dbReference type="InterPro" id="IPR001357">
    <property type="entry name" value="BRCT_dom"/>
</dbReference>
<protein>
    <submittedName>
        <fullName evidence="6">Pescadillo-related protein</fullName>
    </submittedName>
</protein>
<dbReference type="Proteomes" id="UP000245207">
    <property type="component" value="Unassembled WGS sequence"/>
</dbReference>
<evidence type="ECO:0000313" key="6">
    <source>
        <dbReference type="EMBL" id="PWA57822.1"/>
    </source>
</evidence>
<evidence type="ECO:0000256" key="2">
    <source>
        <dbReference type="ARBA" id="ARBA00022517"/>
    </source>
</evidence>
<evidence type="ECO:0000259" key="5">
    <source>
        <dbReference type="PROSITE" id="PS50172"/>
    </source>
</evidence>
<name>A0A2U1M9C1_ARTAN</name>
<dbReference type="GO" id="GO:0000463">
    <property type="term" value="P:maturation of LSU-rRNA from tricistronic rRNA transcript (SSU-rRNA, 5.8S rRNA, LSU-rRNA)"/>
    <property type="evidence" value="ECO:0007669"/>
    <property type="project" value="TreeGrafter"/>
</dbReference>
<keyword evidence="4" id="KW-0539">Nucleus</keyword>
<dbReference type="InterPro" id="IPR036420">
    <property type="entry name" value="BRCT_dom_sf"/>
</dbReference>
<sequence length="150" mass="17241">MGVLKLDNIRRTPTNSFPHGWYPLQKIVDRPTQSHKFISKEYIQPQWVFNCINARIILPTEYYMVGKVLPPHLSPFVDDEAVGYAPGYADTIKGLQIAIDEKGNETDAQRTHLILIRPHQTYIWPVQIVTDTTEIKKKGEEDDAHDMSPK</sequence>
<comment type="caution">
    <text evidence="6">The sequence shown here is derived from an EMBL/GenBank/DDBJ whole genome shotgun (WGS) entry which is preliminary data.</text>
</comment>
<evidence type="ECO:0000256" key="3">
    <source>
        <dbReference type="ARBA" id="ARBA00022552"/>
    </source>
</evidence>
<keyword evidence="2" id="KW-0690">Ribosome biogenesis</keyword>